<evidence type="ECO:0000256" key="1">
    <source>
        <dbReference type="ARBA" id="ARBA00009437"/>
    </source>
</evidence>
<comment type="caution">
    <text evidence="6">The sequence shown here is derived from an EMBL/GenBank/DDBJ whole genome shotgun (WGS) entry which is preliminary data.</text>
</comment>
<dbReference type="EMBL" id="BMIG01000005">
    <property type="protein sequence ID" value="GGA98112.1"/>
    <property type="molecule type" value="Genomic_DNA"/>
</dbReference>
<evidence type="ECO:0000256" key="3">
    <source>
        <dbReference type="ARBA" id="ARBA00023125"/>
    </source>
</evidence>
<dbReference type="InterPro" id="IPR036388">
    <property type="entry name" value="WH-like_DNA-bd_sf"/>
</dbReference>
<dbReference type="Gene3D" id="1.10.10.10">
    <property type="entry name" value="Winged helix-like DNA-binding domain superfamily/Winged helix DNA-binding domain"/>
    <property type="match status" value="1"/>
</dbReference>
<evidence type="ECO:0000313" key="7">
    <source>
        <dbReference type="Proteomes" id="UP000620596"/>
    </source>
</evidence>
<dbReference type="PROSITE" id="PS50931">
    <property type="entry name" value="HTH_LYSR"/>
    <property type="match status" value="1"/>
</dbReference>
<dbReference type="SUPFAM" id="SSF46785">
    <property type="entry name" value="Winged helix' DNA-binding domain"/>
    <property type="match status" value="1"/>
</dbReference>
<evidence type="ECO:0000259" key="5">
    <source>
        <dbReference type="PROSITE" id="PS50931"/>
    </source>
</evidence>
<keyword evidence="7" id="KW-1185">Reference proteome</keyword>
<evidence type="ECO:0000313" key="6">
    <source>
        <dbReference type="EMBL" id="GGA98112.1"/>
    </source>
</evidence>
<dbReference type="Proteomes" id="UP000620596">
    <property type="component" value="Unassembled WGS sequence"/>
</dbReference>
<dbReference type="Pfam" id="PF03466">
    <property type="entry name" value="LysR_substrate"/>
    <property type="match status" value="1"/>
</dbReference>
<dbReference type="InterPro" id="IPR005119">
    <property type="entry name" value="LysR_subst-bd"/>
</dbReference>
<dbReference type="InterPro" id="IPR037402">
    <property type="entry name" value="YidZ_PBP2"/>
</dbReference>
<dbReference type="GO" id="GO:0003677">
    <property type="term" value="F:DNA binding"/>
    <property type="evidence" value="ECO:0007669"/>
    <property type="project" value="UniProtKB-KW"/>
</dbReference>
<dbReference type="GO" id="GO:0003700">
    <property type="term" value="F:DNA-binding transcription factor activity"/>
    <property type="evidence" value="ECO:0007669"/>
    <property type="project" value="InterPro"/>
</dbReference>
<comment type="similarity">
    <text evidence="1">Belongs to the LysR transcriptional regulatory family.</text>
</comment>
<dbReference type="InterPro" id="IPR050389">
    <property type="entry name" value="LysR-type_TF"/>
</dbReference>
<dbReference type="PANTHER" id="PTHR30118">
    <property type="entry name" value="HTH-TYPE TRANSCRIPTIONAL REGULATOR LEUO-RELATED"/>
    <property type="match status" value="1"/>
</dbReference>
<dbReference type="InterPro" id="IPR000847">
    <property type="entry name" value="LysR_HTH_N"/>
</dbReference>
<dbReference type="SUPFAM" id="SSF53850">
    <property type="entry name" value="Periplasmic binding protein-like II"/>
    <property type="match status" value="1"/>
</dbReference>
<dbReference type="Pfam" id="PF00126">
    <property type="entry name" value="HTH_1"/>
    <property type="match status" value="1"/>
</dbReference>
<dbReference type="InterPro" id="IPR036390">
    <property type="entry name" value="WH_DNA-bd_sf"/>
</dbReference>
<feature type="domain" description="HTH lysR-type" evidence="5">
    <location>
        <begin position="9"/>
        <end position="66"/>
    </location>
</feature>
<accession>A0A916WHH3</accession>
<dbReference type="RefSeq" id="WP_188708175.1">
    <property type="nucleotide sequence ID" value="NZ_BMIG01000005.1"/>
</dbReference>
<sequence length="304" mass="34155">MDPSDTRRIDLNGLQVFDMVMRERNVTRAAERLALTQPAVSHALARLRQVYGDPLFVRSADGVRPTPRAEGLWREVRGALEALRRAVAPDSFNAASTSFGISLAINDMLVNLLVPDWYAHLHAAAPGLTLRLVTRTLGDTESRLAQGTLDFGVGLFYALPEHFGRRELWADQHVCVFRKKNPVAALPWNLETFCSVAHIAISPDGEAFTYADSALRYAGIERRVGLVVSQFSAVPALLAQCDLMALLPRRLALAAARQYQLEVRETPFPLQPVKYELIWHERSERLGAHMWFRDHVAARLRWPD</sequence>
<name>A0A916WHH3_9BURK</name>
<keyword evidence="2" id="KW-0805">Transcription regulation</keyword>
<gene>
    <name evidence="6" type="ORF">GCM10011496_19020</name>
</gene>
<reference evidence="6" key="1">
    <citation type="journal article" date="2014" name="Int. J. Syst. Evol. Microbiol.">
        <title>Complete genome sequence of Corynebacterium casei LMG S-19264T (=DSM 44701T), isolated from a smear-ripened cheese.</title>
        <authorList>
            <consortium name="US DOE Joint Genome Institute (JGI-PGF)"/>
            <person name="Walter F."/>
            <person name="Albersmeier A."/>
            <person name="Kalinowski J."/>
            <person name="Ruckert C."/>
        </authorList>
    </citation>
    <scope>NUCLEOTIDE SEQUENCE</scope>
    <source>
        <strain evidence="6">CGMCC 1.15322</strain>
    </source>
</reference>
<dbReference type="Gene3D" id="3.40.190.10">
    <property type="entry name" value="Periplasmic binding protein-like II"/>
    <property type="match status" value="2"/>
</dbReference>
<evidence type="ECO:0000256" key="2">
    <source>
        <dbReference type="ARBA" id="ARBA00023015"/>
    </source>
</evidence>
<dbReference type="CDD" id="cd08417">
    <property type="entry name" value="PBP2_Nitroaromatics_like"/>
    <property type="match status" value="1"/>
</dbReference>
<organism evidence="6 7">
    <name type="scientific">Polaromonas eurypsychrophila</name>
    <dbReference type="NCBI Taxonomy" id="1614635"/>
    <lineage>
        <taxon>Bacteria</taxon>
        <taxon>Pseudomonadati</taxon>
        <taxon>Pseudomonadota</taxon>
        <taxon>Betaproteobacteria</taxon>
        <taxon>Burkholderiales</taxon>
        <taxon>Comamonadaceae</taxon>
        <taxon>Polaromonas</taxon>
    </lineage>
</organism>
<protein>
    <submittedName>
        <fullName evidence="6">LysR family transcriptional regulator</fullName>
    </submittedName>
</protein>
<dbReference type="PRINTS" id="PR00039">
    <property type="entry name" value="HTHLYSR"/>
</dbReference>
<evidence type="ECO:0000256" key="4">
    <source>
        <dbReference type="ARBA" id="ARBA00023163"/>
    </source>
</evidence>
<dbReference type="AlphaFoldDB" id="A0A916WHH3"/>
<reference evidence="6" key="2">
    <citation type="submission" date="2020-09" db="EMBL/GenBank/DDBJ databases">
        <authorList>
            <person name="Sun Q."/>
            <person name="Zhou Y."/>
        </authorList>
    </citation>
    <scope>NUCLEOTIDE SEQUENCE</scope>
    <source>
        <strain evidence="6">CGMCC 1.15322</strain>
    </source>
</reference>
<keyword evidence="4" id="KW-0804">Transcription</keyword>
<dbReference type="PANTHER" id="PTHR30118:SF15">
    <property type="entry name" value="TRANSCRIPTIONAL REGULATORY PROTEIN"/>
    <property type="match status" value="1"/>
</dbReference>
<proteinExistence type="inferred from homology"/>
<keyword evidence="3" id="KW-0238">DNA-binding</keyword>